<dbReference type="PANTHER" id="PTHR43133:SF46">
    <property type="entry name" value="RNA POLYMERASE SIGMA-70 FACTOR ECF SUBFAMILY"/>
    <property type="match status" value="1"/>
</dbReference>
<reference evidence="7 8" key="1">
    <citation type="submission" date="2021-04" db="EMBL/GenBank/DDBJ databases">
        <title>Chitinophaga sp. nov., isolated from the rhizosphere soil.</title>
        <authorList>
            <person name="He S."/>
        </authorList>
    </citation>
    <scope>NUCLEOTIDE SEQUENCE [LARGE SCALE GENOMIC DNA]</scope>
    <source>
        <strain evidence="7 8">2R12</strain>
    </source>
</reference>
<keyword evidence="2" id="KW-0805">Transcription regulation</keyword>
<proteinExistence type="inferred from homology"/>
<dbReference type="Pfam" id="PF08281">
    <property type="entry name" value="Sigma70_r4_2"/>
    <property type="match status" value="1"/>
</dbReference>
<evidence type="ECO:0000256" key="2">
    <source>
        <dbReference type="ARBA" id="ARBA00023015"/>
    </source>
</evidence>
<dbReference type="SUPFAM" id="SSF88946">
    <property type="entry name" value="Sigma2 domain of RNA polymerase sigma factors"/>
    <property type="match status" value="1"/>
</dbReference>
<dbReference type="SUPFAM" id="SSF88659">
    <property type="entry name" value="Sigma3 and sigma4 domains of RNA polymerase sigma factors"/>
    <property type="match status" value="1"/>
</dbReference>
<evidence type="ECO:0000313" key="8">
    <source>
        <dbReference type="Proteomes" id="UP000676386"/>
    </source>
</evidence>
<dbReference type="InterPro" id="IPR013325">
    <property type="entry name" value="RNA_pol_sigma_r2"/>
</dbReference>
<dbReference type="InterPro" id="IPR014284">
    <property type="entry name" value="RNA_pol_sigma-70_dom"/>
</dbReference>
<organism evidence="7 8">
    <name type="scientific">Chitinophaga hostae</name>
    <dbReference type="NCBI Taxonomy" id="2831022"/>
    <lineage>
        <taxon>Bacteria</taxon>
        <taxon>Pseudomonadati</taxon>
        <taxon>Bacteroidota</taxon>
        <taxon>Chitinophagia</taxon>
        <taxon>Chitinophagales</taxon>
        <taxon>Chitinophagaceae</taxon>
        <taxon>Chitinophaga</taxon>
    </lineage>
</organism>
<keyword evidence="8" id="KW-1185">Reference proteome</keyword>
<dbReference type="Gene3D" id="1.10.10.10">
    <property type="entry name" value="Winged helix-like DNA-binding domain superfamily/Winged helix DNA-binding domain"/>
    <property type="match status" value="1"/>
</dbReference>
<dbReference type="NCBIfam" id="TIGR02985">
    <property type="entry name" value="Sig70_bacteroi1"/>
    <property type="match status" value="1"/>
</dbReference>
<accession>A0ABS5IZB1</accession>
<evidence type="ECO:0000256" key="1">
    <source>
        <dbReference type="ARBA" id="ARBA00010641"/>
    </source>
</evidence>
<gene>
    <name evidence="7" type="ORF">KE626_12830</name>
</gene>
<dbReference type="InterPro" id="IPR013324">
    <property type="entry name" value="RNA_pol_sigma_r3/r4-like"/>
</dbReference>
<dbReference type="RefSeq" id="WP_211973303.1">
    <property type="nucleotide sequence ID" value="NZ_JAGTXB010000005.1"/>
</dbReference>
<dbReference type="InterPro" id="IPR036388">
    <property type="entry name" value="WH-like_DNA-bd_sf"/>
</dbReference>
<dbReference type="InterPro" id="IPR007627">
    <property type="entry name" value="RNA_pol_sigma70_r2"/>
</dbReference>
<dbReference type="NCBIfam" id="TIGR02937">
    <property type="entry name" value="sigma70-ECF"/>
    <property type="match status" value="1"/>
</dbReference>
<dbReference type="InterPro" id="IPR013249">
    <property type="entry name" value="RNA_pol_sigma70_r4_t2"/>
</dbReference>
<comment type="caution">
    <text evidence="7">The sequence shown here is derived from an EMBL/GenBank/DDBJ whole genome shotgun (WGS) entry which is preliminary data.</text>
</comment>
<evidence type="ECO:0000256" key="3">
    <source>
        <dbReference type="ARBA" id="ARBA00023082"/>
    </source>
</evidence>
<feature type="domain" description="RNA polymerase sigma factor 70 region 4 type 2" evidence="6">
    <location>
        <begin position="124"/>
        <end position="175"/>
    </location>
</feature>
<dbReference type="InterPro" id="IPR039425">
    <property type="entry name" value="RNA_pol_sigma-70-like"/>
</dbReference>
<evidence type="ECO:0000313" key="7">
    <source>
        <dbReference type="EMBL" id="MBS0028195.1"/>
    </source>
</evidence>
<dbReference type="Gene3D" id="1.10.1740.10">
    <property type="match status" value="1"/>
</dbReference>
<evidence type="ECO:0000256" key="4">
    <source>
        <dbReference type="ARBA" id="ARBA00023163"/>
    </source>
</evidence>
<keyword evidence="4" id="KW-0804">Transcription</keyword>
<dbReference type="PANTHER" id="PTHR43133">
    <property type="entry name" value="RNA POLYMERASE ECF-TYPE SIGMA FACTO"/>
    <property type="match status" value="1"/>
</dbReference>
<name>A0ABS5IZB1_9BACT</name>
<comment type="similarity">
    <text evidence="1">Belongs to the sigma-70 factor family. ECF subfamily.</text>
</comment>
<sequence>MHEYPHNEKELLRRIARGDEAAFRIIFDLYRQRLFVFALQISHSVVEAEEIVQDIFMKLWENRKAIAEVEYPRKYIYTMARNRAVDLLCKIARDQKLRTAAWVNLSQDHRNLTEELLNEKESRELISEAVASLTEKKQAIFRLSRQEGLSHQEIAREMSLSVQTVKNILTEILRHIKIHLQQHSELLAIAFLIQAGYEIF</sequence>
<evidence type="ECO:0000259" key="5">
    <source>
        <dbReference type="Pfam" id="PF04542"/>
    </source>
</evidence>
<evidence type="ECO:0000259" key="6">
    <source>
        <dbReference type="Pfam" id="PF08281"/>
    </source>
</evidence>
<keyword evidence="3" id="KW-0731">Sigma factor</keyword>
<protein>
    <submittedName>
        <fullName evidence="7">RNA polymerase sigma-70 factor</fullName>
    </submittedName>
</protein>
<dbReference type="Proteomes" id="UP000676386">
    <property type="component" value="Unassembled WGS sequence"/>
</dbReference>
<dbReference type="Pfam" id="PF04542">
    <property type="entry name" value="Sigma70_r2"/>
    <property type="match status" value="1"/>
</dbReference>
<feature type="domain" description="RNA polymerase sigma-70 region 2" evidence="5">
    <location>
        <begin position="27"/>
        <end position="89"/>
    </location>
</feature>
<dbReference type="EMBL" id="JAGTXB010000005">
    <property type="protein sequence ID" value="MBS0028195.1"/>
    <property type="molecule type" value="Genomic_DNA"/>
</dbReference>
<dbReference type="InterPro" id="IPR014327">
    <property type="entry name" value="RNA_pol_sigma70_bacteroid"/>
</dbReference>